<dbReference type="InterPro" id="IPR025227">
    <property type="entry name" value="DUF4169"/>
</dbReference>
<dbReference type="RefSeq" id="WP_309388673.1">
    <property type="nucleotide sequence ID" value="NZ_JADBEO010000004.1"/>
</dbReference>
<evidence type="ECO:0000313" key="3">
    <source>
        <dbReference type="Proteomes" id="UP001181622"/>
    </source>
</evidence>
<evidence type="ECO:0000256" key="1">
    <source>
        <dbReference type="SAM" id="MobiDB-lite"/>
    </source>
</evidence>
<dbReference type="EMBL" id="JADBEO010000004">
    <property type="protein sequence ID" value="MDR4305565.1"/>
    <property type="molecule type" value="Genomic_DNA"/>
</dbReference>
<reference evidence="2" key="1">
    <citation type="submission" date="2020-10" db="EMBL/GenBank/DDBJ databases">
        <authorList>
            <person name="Abbas A."/>
            <person name="Razzaq R."/>
            <person name="Waqas M."/>
            <person name="Abbas N."/>
            <person name="Nielsen T.K."/>
            <person name="Hansen L.H."/>
            <person name="Hussain S."/>
            <person name="Shahid M."/>
        </authorList>
    </citation>
    <scope>NUCLEOTIDE SEQUENCE</scope>
    <source>
        <strain evidence="2">S14</strain>
    </source>
</reference>
<feature type="compositionally biased region" description="Basic and acidic residues" evidence="1">
    <location>
        <begin position="46"/>
        <end position="64"/>
    </location>
</feature>
<accession>A0ABU1DBS2</accession>
<dbReference type="Pfam" id="PF13770">
    <property type="entry name" value="DUF4169"/>
    <property type="match status" value="1"/>
</dbReference>
<organism evidence="2 3">
    <name type="scientific">Chelatococcus sambhunathii</name>
    <dbReference type="NCBI Taxonomy" id="363953"/>
    <lineage>
        <taxon>Bacteria</taxon>
        <taxon>Pseudomonadati</taxon>
        <taxon>Pseudomonadota</taxon>
        <taxon>Alphaproteobacteria</taxon>
        <taxon>Hyphomicrobiales</taxon>
        <taxon>Chelatococcaceae</taxon>
        <taxon>Chelatococcus</taxon>
    </lineage>
</organism>
<sequence length="64" mass="7206">MAEVVNLRLVRKRKAREEAQKQAAENRASFGRGKSAKVSDAANLMLDRRRLDAHRRENGGDAET</sequence>
<feature type="region of interest" description="Disordered" evidence="1">
    <location>
        <begin position="13"/>
        <end position="64"/>
    </location>
</feature>
<name>A0ABU1DBS2_9HYPH</name>
<keyword evidence="3" id="KW-1185">Reference proteome</keyword>
<dbReference type="Proteomes" id="UP001181622">
    <property type="component" value="Unassembled WGS sequence"/>
</dbReference>
<evidence type="ECO:0000313" key="2">
    <source>
        <dbReference type="EMBL" id="MDR4305565.1"/>
    </source>
</evidence>
<gene>
    <name evidence="2" type="ORF">IHQ68_02870</name>
</gene>
<comment type="caution">
    <text evidence="2">The sequence shown here is derived from an EMBL/GenBank/DDBJ whole genome shotgun (WGS) entry which is preliminary data.</text>
</comment>
<proteinExistence type="predicted"/>
<protein>
    <submittedName>
        <fullName evidence="2">DUF4169 family protein</fullName>
    </submittedName>
</protein>